<proteinExistence type="predicted"/>
<gene>
    <name evidence="2" type="ORF">DLJ61_05500</name>
</gene>
<sequence>MSTGFHRAGTGVAGAAPRSWRAAAGALAVVAVLSACGTDAAESGPQGTSTAGKSTTSPSPTPYSSGPYSPTESAPAIVYRPPYIERTEWTDTAVGPSLSVFPTNSGRYTTEPGAMTAAWAEVVALDPTADTPGMQAQFDCHWRFARLVEPEKPSWNLEPGRPVVAEEDMVGAGCNPGFAEE</sequence>
<dbReference type="KEGG" id="gta:BCM27_05455"/>
<name>A0AAD0K5F4_9ACTN</name>
<evidence type="ECO:0000256" key="1">
    <source>
        <dbReference type="SAM" id="MobiDB-lite"/>
    </source>
</evidence>
<dbReference type="RefSeq" id="WP_004020884.1">
    <property type="nucleotide sequence ID" value="NZ_CABEIC010000002.1"/>
</dbReference>
<reference evidence="2 3" key="1">
    <citation type="submission" date="2018-05" db="EMBL/GenBank/DDBJ databases">
        <title>Complete genome sequence of Gordonia terrae NRRL B-16283.</title>
        <authorList>
            <person name="Garlena R.A."/>
            <person name="Russell D.A."/>
            <person name="Hatfull G.F."/>
        </authorList>
    </citation>
    <scope>NUCLEOTIDE SEQUENCE [LARGE SCALE GENOMIC DNA]</scope>
    <source>
        <strain evidence="2 3">NRRL B-16283</strain>
    </source>
</reference>
<dbReference type="Proteomes" id="UP000247118">
    <property type="component" value="Chromosome"/>
</dbReference>
<dbReference type="EMBL" id="CP029604">
    <property type="protein sequence ID" value="AWO83071.1"/>
    <property type="molecule type" value="Genomic_DNA"/>
</dbReference>
<accession>A0AAD0K5F4</accession>
<protein>
    <submittedName>
        <fullName evidence="2">DUF2599 domain-containing protein</fullName>
    </submittedName>
</protein>
<dbReference type="GeneID" id="32687197"/>
<dbReference type="Pfam" id="PF10783">
    <property type="entry name" value="DUF2599"/>
    <property type="match status" value="1"/>
</dbReference>
<dbReference type="InterPro" id="IPR019719">
    <property type="entry name" value="DUF2599"/>
</dbReference>
<feature type="region of interest" description="Disordered" evidence="1">
    <location>
        <begin position="39"/>
        <end position="71"/>
    </location>
</feature>
<organism evidence="2 3">
    <name type="scientific">Gordonia terrae</name>
    <dbReference type="NCBI Taxonomy" id="2055"/>
    <lineage>
        <taxon>Bacteria</taxon>
        <taxon>Bacillati</taxon>
        <taxon>Actinomycetota</taxon>
        <taxon>Actinomycetes</taxon>
        <taxon>Mycobacteriales</taxon>
        <taxon>Gordoniaceae</taxon>
        <taxon>Gordonia</taxon>
    </lineage>
</organism>
<feature type="compositionally biased region" description="Low complexity" evidence="1">
    <location>
        <begin position="47"/>
        <end position="71"/>
    </location>
</feature>
<evidence type="ECO:0000313" key="2">
    <source>
        <dbReference type="EMBL" id="AWO83071.1"/>
    </source>
</evidence>
<evidence type="ECO:0000313" key="3">
    <source>
        <dbReference type="Proteomes" id="UP000247118"/>
    </source>
</evidence>
<dbReference type="AlphaFoldDB" id="A0AAD0K5F4"/>